<reference evidence="3" key="3">
    <citation type="submission" date="2015-04" db="UniProtKB">
        <authorList>
            <consortium name="EnsemblPlants"/>
        </authorList>
    </citation>
    <scope>IDENTIFICATION</scope>
    <source>
        <strain evidence="3">cv. Jemalong A17</strain>
    </source>
</reference>
<dbReference type="EnsemblPlants" id="KEH32312">
    <property type="protein sequence ID" value="KEH32312"/>
    <property type="gene ID" value="MTR_4g120430"/>
</dbReference>
<dbReference type="HOGENOM" id="CLU_3109435_0_0_1"/>
<evidence type="ECO:0000313" key="2">
    <source>
        <dbReference type="EMBL" id="KEH32312.1"/>
    </source>
</evidence>
<organism evidence="2 4">
    <name type="scientific">Medicago truncatula</name>
    <name type="common">Barrel medic</name>
    <name type="synonym">Medicago tribuloides</name>
    <dbReference type="NCBI Taxonomy" id="3880"/>
    <lineage>
        <taxon>Eukaryota</taxon>
        <taxon>Viridiplantae</taxon>
        <taxon>Streptophyta</taxon>
        <taxon>Embryophyta</taxon>
        <taxon>Tracheophyta</taxon>
        <taxon>Spermatophyta</taxon>
        <taxon>Magnoliopsida</taxon>
        <taxon>eudicotyledons</taxon>
        <taxon>Gunneridae</taxon>
        <taxon>Pentapetalae</taxon>
        <taxon>rosids</taxon>
        <taxon>fabids</taxon>
        <taxon>Fabales</taxon>
        <taxon>Fabaceae</taxon>
        <taxon>Papilionoideae</taxon>
        <taxon>50 kb inversion clade</taxon>
        <taxon>NPAAA clade</taxon>
        <taxon>Hologalegina</taxon>
        <taxon>IRL clade</taxon>
        <taxon>Trifolieae</taxon>
        <taxon>Medicago</taxon>
    </lineage>
</organism>
<name>A0A072URK2_MEDTR</name>
<reference evidence="2 4" key="1">
    <citation type="journal article" date="2011" name="Nature">
        <title>The Medicago genome provides insight into the evolution of rhizobial symbioses.</title>
        <authorList>
            <person name="Young N.D."/>
            <person name="Debelle F."/>
            <person name="Oldroyd G.E."/>
            <person name="Geurts R."/>
            <person name="Cannon S.B."/>
            <person name="Udvardi M.K."/>
            <person name="Benedito V.A."/>
            <person name="Mayer K.F."/>
            <person name="Gouzy J."/>
            <person name="Schoof H."/>
            <person name="Van de Peer Y."/>
            <person name="Proost S."/>
            <person name="Cook D.R."/>
            <person name="Meyers B.C."/>
            <person name="Spannagl M."/>
            <person name="Cheung F."/>
            <person name="De Mita S."/>
            <person name="Krishnakumar V."/>
            <person name="Gundlach H."/>
            <person name="Zhou S."/>
            <person name="Mudge J."/>
            <person name="Bharti A.K."/>
            <person name="Murray J.D."/>
            <person name="Naoumkina M.A."/>
            <person name="Rosen B."/>
            <person name="Silverstein K.A."/>
            <person name="Tang H."/>
            <person name="Rombauts S."/>
            <person name="Zhao P.X."/>
            <person name="Zhou P."/>
            <person name="Barbe V."/>
            <person name="Bardou P."/>
            <person name="Bechner M."/>
            <person name="Bellec A."/>
            <person name="Berger A."/>
            <person name="Berges H."/>
            <person name="Bidwell S."/>
            <person name="Bisseling T."/>
            <person name="Choisne N."/>
            <person name="Couloux A."/>
            <person name="Denny R."/>
            <person name="Deshpande S."/>
            <person name="Dai X."/>
            <person name="Doyle J.J."/>
            <person name="Dudez A.M."/>
            <person name="Farmer A.D."/>
            <person name="Fouteau S."/>
            <person name="Franken C."/>
            <person name="Gibelin C."/>
            <person name="Gish J."/>
            <person name="Goldstein S."/>
            <person name="Gonzalez A.J."/>
            <person name="Green P.J."/>
            <person name="Hallab A."/>
            <person name="Hartog M."/>
            <person name="Hua A."/>
            <person name="Humphray S.J."/>
            <person name="Jeong D.H."/>
            <person name="Jing Y."/>
            <person name="Jocker A."/>
            <person name="Kenton S.M."/>
            <person name="Kim D.J."/>
            <person name="Klee K."/>
            <person name="Lai H."/>
            <person name="Lang C."/>
            <person name="Lin S."/>
            <person name="Macmil S.L."/>
            <person name="Magdelenat G."/>
            <person name="Matthews L."/>
            <person name="McCorrison J."/>
            <person name="Monaghan E.L."/>
            <person name="Mun J.H."/>
            <person name="Najar F.Z."/>
            <person name="Nicholson C."/>
            <person name="Noirot C."/>
            <person name="O'Bleness M."/>
            <person name="Paule C.R."/>
            <person name="Poulain J."/>
            <person name="Prion F."/>
            <person name="Qin B."/>
            <person name="Qu C."/>
            <person name="Retzel E.F."/>
            <person name="Riddle C."/>
            <person name="Sallet E."/>
            <person name="Samain S."/>
            <person name="Samson N."/>
            <person name="Sanders I."/>
            <person name="Saurat O."/>
            <person name="Scarpelli C."/>
            <person name="Schiex T."/>
            <person name="Segurens B."/>
            <person name="Severin A.J."/>
            <person name="Sherrier D.J."/>
            <person name="Shi R."/>
            <person name="Sims S."/>
            <person name="Singer S.R."/>
            <person name="Sinharoy S."/>
            <person name="Sterck L."/>
            <person name="Viollet A."/>
            <person name="Wang B.B."/>
            <person name="Wang K."/>
            <person name="Wang M."/>
            <person name="Wang X."/>
            <person name="Warfsmann J."/>
            <person name="Weissenbach J."/>
            <person name="White D.D."/>
            <person name="White J.D."/>
            <person name="Wiley G.B."/>
            <person name="Wincker P."/>
            <person name="Xing Y."/>
            <person name="Yang L."/>
            <person name="Yao Z."/>
            <person name="Ying F."/>
            <person name="Zhai J."/>
            <person name="Zhou L."/>
            <person name="Zuber A."/>
            <person name="Denarie J."/>
            <person name="Dixon R.A."/>
            <person name="May G.D."/>
            <person name="Schwartz D.C."/>
            <person name="Rogers J."/>
            <person name="Quetier F."/>
            <person name="Town C.D."/>
            <person name="Roe B.A."/>
        </authorList>
    </citation>
    <scope>NUCLEOTIDE SEQUENCE [LARGE SCALE GENOMIC DNA]</scope>
    <source>
        <strain evidence="2">A17</strain>
        <strain evidence="3 4">cv. Jemalong A17</strain>
    </source>
</reference>
<reference evidence="2 4" key="2">
    <citation type="journal article" date="2014" name="BMC Genomics">
        <title>An improved genome release (version Mt4.0) for the model legume Medicago truncatula.</title>
        <authorList>
            <person name="Tang H."/>
            <person name="Krishnakumar V."/>
            <person name="Bidwell S."/>
            <person name="Rosen B."/>
            <person name="Chan A."/>
            <person name="Zhou S."/>
            <person name="Gentzbittel L."/>
            <person name="Childs K.L."/>
            <person name="Yandell M."/>
            <person name="Gundlach H."/>
            <person name="Mayer K.F."/>
            <person name="Schwartz D.C."/>
            <person name="Town C.D."/>
        </authorList>
    </citation>
    <scope>GENOME REANNOTATION</scope>
    <source>
        <strain evidence="2">A17</strain>
        <strain evidence="3 4">cv. Jemalong A17</strain>
    </source>
</reference>
<evidence type="ECO:0000313" key="4">
    <source>
        <dbReference type="Proteomes" id="UP000002051"/>
    </source>
</evidence>
<dbReference type="EMBL" id="CM001220">
    <property type="protein sequence ID" value="KEH32312.1"/>
    <property type="molecule type" value="Genomic_DNA"/>
</dbReference>
<gene>
    <name evidence="2" type="ordered locus">MTR_4g120430</name>
</gene>
<dbReference type="AlphaFoldDB" id="A0A072URK2"/>
<feature type="compositionally biased region" description="Basic and acidic residues" evidence="1">
    <location>
        <begin position="1"/>
        <end position="17"/>
    </location>
</feature>
<evidence type="ECO:0000256" key="1">
    <source>
        <dbReference type="SAM" id="MobiDB-lite"/>
    </source>
</evidence>
<keyword evidence="4" id="KW-1185">Reference proteome</keyword>
<dbReference type="Proteomes" id="UP000002051">
    <property type="component" value="Chromosome 4"/>
</dbReference>
<protein>
    <submittedName>
        <fullName evidence="2 3">Uncharacterized protein</fullName>
    </submittedName>
</protein>
<accession>A0A072URK2</accession>
<proteinExistence type="predicted"/>
<sequence>MKTSRIRENNTRNKFSRENGSNNGQNKKKLKMMKIDEGCMKMKLRKEDDEK</sequence>
<evidence type="ECO:0000313" key="3">
    <source>
        <dbReference type="EnsemblPlants" id="KEH32312"/>
    </source>
</evidence>
<feature type="region of interest" description="Disordered" evidence="1">
    <location>
        <begin position="1"/>
        <end position="28"/>
    </location>
</feature>